<feature type="non-terminal residue" evidence="1">
    <location>
        <position position="1"/>
    </location>
</feature>
<name>A0A371GXL7_MUCPR</name>
<organism evidence="1 2">
    <name type="scientific">Mucuna pruriens</name>
    <name type="common">Velvet bean</name>
    <name type="synonym">Dolichos pruriens</name>
    <dbReference type="NCBI Taxonomy" id="157652"/>
    <lineage>
        <taxon>Eukaryota</taxon>
        <taxon>Viridiplantae</taxon>
        <taxon>Streptophyta</taxon>
        <taxon>Embryophyta</taxon>
        <taxon>Tracheophyta</taxon>
        <taxon>Spermatophyta</taxon>
        <taxon>Magnoliopsida</taxon>
        <taxon>eudicotyledons</taxon>
        <taxon>Gunneridae</taxon>
        <taxon>Pentapetalae</taxon>
        <taxon>rosids</taxon>
        <taxon>fabids</taxon>
        <taxon>Fabales</taxon>
        <taxon>Fabaceae</taxon>
        <taxon>Papilionoideae</taxon>
        <taxon>50 kb inversion clade</taxon>
        <taxon>NPAAA clade</taxon>
        <taxon>indigoferoid/millettioid clade</taxon>
        <taxon>Phaseoleae</taxon>
        <taxon>Mucuna</taxon>
    </lineage>
</organism>
<reference evidence="1" key="1">
    <citation type="submission" date="2018-05" db="EMBL/GenBank/DDBJ databases">
        <title>Draft genome of Mucuna pruriens seed.</title>
        <authorList>
            <person name="Nnadi N.E."/>
            <person name="Vos R."/>
            <person name="Hasami M.H."/>
            <person name="Devisetty U.K."/>
            <person name="Aguiy J.C."/>
        </authorList>
    </citation>
    <scope>NUCLEOTIDE SEQUENCE [LARGE SCALE GENOMIC DNA]</scope>
    <source>
        <strain evidence="1">JCA_2017</strain>
    </source>
</reference>
<comment type="caution">
    <text evidence="1">The sequence shown here is derived from an EMBL/GenBank/DDBJ whole genome shotgun (WGS) entry which is preliminary data.</text>
</comment>
<evidence type="ECO:0000313" key="1">
    <source>
        <dbReference type="EMBL" id="RDX95196.1"/>
    </source>
</evidence>
<dbReference type="Proteomes" id="UP000257109">
    <property type="component" value="Unassembled WGS sequence"/>
</dbReference>
<protein>
    <submittedName>
        <fullName evidence="1">Uncharacterized protein</fullName>
    </submittedName>
</protein>
<dbReference type="EMBL" id="QJKJ01004185">
    <property type="protein sequence ID" value="RDX95196.1"/>
    <property type="molecule type" value="Genomic_DNA"/>
</dbReference>
<dbReference type="AlphaFoldDB" id="A0A371GXL7"/>
<proteinExistence type="predicted"/>
<evidence type="ECO:0000313" key="2">
    <source>
        <dbReference type="Proteomes" id="UP000257109"/>
    </source>
</evidence>
<gene>
    <name evidence="1" type="ORF">CR513_22321</name>
</gene>
<accession>A0A371GXL7</accession>
<keyword evidence="2" id="KW-1185">Reference proteome</keyword>
<sequence length="72" mass="8354">MEEKWLATMQKELRFCSSSNTRHNKTTTYHYSTKGVASVPYGCQFSLPKSSCMFKFMRKKLGVCSLQDKEEC</sequence>